<feature type="domain" description="Acetyl xylan esterase" evidence="2">
    <location>
        <begin position="5"/>
        <end position="321"/>
    </location>
</feature>
<name>A0ABP5EKE2_9MICO</name>
<protein>
    <submittedName>
        <fullName evidence="3">Acetylxylan esterase</fullName>
    </submittedName>
</protein>
<organism evidence="3 4">
    <name type="scientific">Microbacterium pumilum</name>
    <dbReference type="NCBI Taxonomy" id="344165"/>
    <lineage>
        <taxon>Bacteria</taxon>
        <taxon>Bacillati</taxon>
        <taxon>Actinomycetota</taxon>
        <taxon>Actinomycetes</taxon>
        <taxon>Micrococcales</taxon>
        <taxon>Microbacteriaceae</taxon>
        <taxon>Microbacterium</taxon>
    </lineage>
</organism>
<gene>
    <name evidence="3" type="ORF">GCM10009777_38870</name>
</gene>
<reference evidence="4" key="1">
    <citation type="journal article" date="2019" name="Int. J. Syst. Evol. Microbiol.">
        <title>The Global Catalogue of Microorganisms (GCM) 10K type strain sequencing project: providing services to taxonomists for standard genome sequencing and annotation.</title>
        <authorList>
            <consortium name="The Broad Institute Genomics Platform"/>
            <consortium name="The Broad Institute Genome Sequencing Center for Infectious Disease"/>
            <person name="Wu L."/>
            <person name="Ma J."/>
        </authorList>
    </citation>
    <scope>NUCLEOTIDE SEQUENCE [LARGE SCALE GENOMIC DNA]</scope>
    <source>
        <strain evidence="4">JCM 14902</strain>
    </source>
</reference>
<dbReference type="InterPro" id="IPR008391">
    <property type="entry name" value="AXE1_dom"/>
</dbReference>
<dbReference type="SUPFAM" id="SSF53474">
    <property type="entry name" value="alpha/beta-Hydrolases"/>
    <property type="match status" value="1"/>
</dbReference>
<sequence length="323" mass="34720">MALSHTDLALDDLRRYNPDLAAPADLDDFWSATLQQARSAAAAPTLTPIDGPFVAVRIEDLTFTGFAGDPIRAWVTRPNDDAPHPTVIEYVGYNGGRGLPGEKLAWAAAGFVHILMDTRGQGSGWGNGGDTPDPHGSGPSTAGFMTRGISDPETYYYRRVFTDAALLVDVAASFPFVDASRIVVTGGSQGGGIALAAAALADGVRAVMPDVPFLCDFPRSITKTPEPPFTEITRYLSVHRDKAADVLHTLSYFDAAILARRIEAPAFFSVALMDEIVLPSTVFAAYNAVPAADKAIEVYAFNGHEGGAFRHWHRQVEWLSDRL</sequence>
<dbReference type="InterPro" id="IPR039069">
    <property type="entry name" value="CE7"/>
</dbReference>
<keyword evidence="4" id="KW-1185">Reference proteome</keyword>
<dbReference type="EMBL" id="BAAAOH010000001">
    <property type="protein sequence ID" value="GAA1997915.1"/>
    <property type="molecule type" value="Genomic_DNA"/>
</dbReference>
<dbReference type="PANTHER" id="PTHR40111:SF1">
    <property type="entry name" value="CEPHALOSPORIN-C DEACETYLASE"/>
    <property type="match status" value="1"/>
</dbReference>
<dbReference type="Gene3D" id="3.40.50.1820">
    <property type="entry name" value="alpha/beta hydrolase"/>
    <property type="match status" value="1"/>
</dbReference>
<comment type="caution">
    <text evidence="3">The sequence shown here is derived from an EMBL/GenBank/DDBJ whole genome shotgun (WGS) entry which is preliminary data.</text>
</comment>
<evidence type="ECO:0000313" key="3">
    <source>
        <dbReference type="EMBL" id="GAA1997915.1"/>
    </source>
</evidence>
<evidence type="ECO:0000259" key="2">
    <source>
        <dbReference type="Pfam" id="PF05448"/>
    </source>
</evidence>
<dbReference type="RefSeq" id="WP_344066336.1">
    <property type="nucleotide sequence ID" value="NZ_BAAAOH010000001.1"/>
</dbReference>
<evidence type="ECO:0000256" key="1">
    <source>
        <dbReference type="SAM" id="MobiDB-lite"/>
    </source>
</evidence>
<dbReference type="InterPro" id="IPR029058">
    <property type="entry name" value="AB_hydrolase_fold"/>
</dbReference>
<dbReference type="PANTHER" id="PTHR40111">
    <property type="entry name" value="CEPHALOSPORIN-C DEACETYLASE"/>
    <property type="match status" value="1"/>
</dbReference>
<feature type="region of interest" description="Disordered" evidence="1">
    <location>
        <begin position="122"/>
        <end position="144"/>
    </location>
</feature>
<proteinExistence type="predicted"/>
<dbReference type="Proteomes" id="UP001500326">
    <property type="component" value="Unassembled WGS sequence"/>
</dbReference>
<accession>A0ABP5EKE2</accession>
<dbReference type="Pfam" id="PF05448">
    <property type="entry name" value="AXE1"/>
    <property type="match status" value="1"/>
</dbReference>
<evidence type="ECO:0000313" key="4">
    <source>
        <dbReference type="Proteomes" id="UP001500326"/>
    </source>
</evidence>